<evidence type="ECO:0000313" key="2">
    <source>
        <dbReference type="Proteomes" id="UP001145114"/>
    </source>
</evidence>
<organism evidence="1 2">
    <name type="scientific">Spiromyces aspiralis</name>
    <dbReference type="NCBI Taxonomy" id="68401"/>
    <lineage>
        <taxon>Eukaryota</taxon>
        <taxon>Fungi</taxon>
        <taxon>Fungi incertae sedis</taxon>
        <taxon>Zoopagomycota</taxon>
        <taxon>Kickxellomycotina</taxon>
        <taxon>Kickxellomycetes</taxon>
        <taxon>Kickxellales</taxon>
        <taxon>Kickxellaceae</taxon>
        <taxon>Spiromyces</taxon>
    </lineage>
</organism>
<comment type="caution">
    <text evidence="1">The sequence shown here is derived from an EMBL/GenBank/DDBJ whole genome shotgun (WGS) entry which is preliminary data.</text>
</comment>
<sequence length="237" mass="25167">RTDLSQVLQFYTTNNLNELNTLPPSLQTSEGIMQFNKMLLDLYPQLVASANQTSMAKPLYSAASGAPMAPQTPKSNEGSPQYGLNLNMLHQIVAGPLKYSDPYLMPVHMPSSCAEHTTLIPSPQPSLVTDHTNSSPLVVDDHVIGSGSGAGSHSQLPKVSATSAPSAQIKASKSVSALGDDADVKVYEQLLSQLNAISSQPATLADISSTIQSSQQQPMVHYPIVTPLQQQPPPPLS</sequence>
<keyword evidence="2" id="KW-1185">Reference proteome</keyword>
<dbReference type="EMBL" id="JAMZIH010007899">
    <property type="protein sequence ID" value="KAJ1672749.1"/>
    <property type="molecule type" value="Genomic_DNA"/>
</dbReference>
<accession>A0ACC1H8F7</accession>
<dbReference type="Proteomes" id="UP001145114">
    <property type="component" value="Unassembled WGS sequence"/>
</dbReference>
<protein>
    <submittedName>
        <fullName evidence="1">Uncharacterized protein</fullName>
    </submittedName>
</protein>
<evidence type="ECO:0000313" key="1">
    <source>
        <dbReference type="EMBL" id="KAJ1672749.1"/>
    </source>
</evidence>
<gene>
    <name evidence="1" type="ORF">EV182_006577</name>
</gene>
<feature type="non-terminal residue" evidence="1">
    <location>
        <position position="237"/>
    </location>
</feature>
<proteinExistence type="predicted"/>
<feature type="non-terminal residue" evidence="1">
    <location>
        <position position="1"/>
    </location>
</feature>
<reference evidence="1" key="1">
    <citation type="submission" date="2022-06" db="EMBL/GenBank/DDBJ databases">
        <title>Phylogenomic reconstructions and comparative analyses of Kickxellomycotina fungi.</title>
        <authorList>
            <person name="Reynolds N.K."/>
            <person name="Stajich J.E."/>
            <person name="Barry K."/>
            <person name="Grigoriev I.V."/>
            <person name="Crous P."/>
            <person name="Smith M.E."/>
        </authorList>
    </citation>
    <scope>NUCLEOTIDE SEQUENCE</scope>
    <source>
        <strain evidence="1">RSA 2271</strain>
    </source>
</reference>
<name>A0ACC1H8F7_9FUNG</name>